<feature type="region of interest" description="Disordered" evidence="1">
    <location>
        <begin position="1"/>
        <end position="39"/>
    </location>
</feature>
<gene>
    <name evidence="2" type="ORF">NDU88_007281</name>
</gene>
<name>A0AAV7VRQ4_PLEWA</name>
<accession>A0AAV7VRQ4</accession>
<feature type="compositionally biased region" description="Acidic residues" evidence="1">
    <location>
        <begin position="21"/>
        <end position="31"/>
    </location>
</feature>
<proteinExistence type="predicted"/>
<protein>
    <submittedName>
        <fullName evidence="2">Uncharacterized protein</fullName>
    </submittedName>
</protein>
<reference evidence="2" key="1">
    <citation type="journal article" date="2022" name="bioRxiv">
        <title>Sequencing and chromosome-scale assembly of the giantPleurodeles waltlgenome.</title>
        <authorList>
            <person name="Brown T."/>
            <person name="Elewa A."/>
            <person name="Iarovenko S."/>
            <person name="Subramanian E."/>
            <person name="Araus A.J."/>
            <person name="Petzold A."/>
            <person name="Susuki M."/>
            <person name="Suzuki K.-i.T."/>
            <person name="Hayashi T."/>
            <person name="Toyoda A."/>
            <person name="Oliveira C."/>
            <person name="Osipova E."/>
            <person name="Leigh N.D."/>
            <person name="Simon A."/>
            <person name="Yun M.H."/>
        </authorList>
    </citation>
    <scope>NUCLEOTIDE SEQUENCE</scope>
    <source>
        <strain evidence="2">20211129_DDA</strain>
        <tissue evidence="2">Liver</tissue>
    </source>
</reference>
<evidence type="ECO:0000256" key="1">
    <source>
        <dbReference type="SAM" id="MobiDB-lite"/>
    </source>
</evidence>
<organism evidence="2 3">
    <name type="scientific">Pleurodeles waltl</name>
    <name type="common">Iberian ribbed newt</name>
    <dbReference type="NCBI Taxonomy" id="8319"/>
    <lineage>
        <taxon>Eukaryota</taxon>
        <taxon>Metazoa</taxon>
        <taxon>Chordata</taxon>
        <taxon>Craniata</taxon>
        <taxon>Vertebrata</taxon>
        <taxon>Euteleostomi</taxon>
        <taxon>Amphibia</taxon>
        <taxon>Batrachia</taxon>
        <taxon>Caudata</taxon>
        <taxon>Salamandroidea</taxon>
        <taxon>Salamandridae</taxon>
        <taxon>Pleurodelinae</taxon>
        <taxon>Pleurodeles</taxon>
    </lineage>
</organism>
<evidence type="ECO:0000313" key="3">
    <source>
        <dbReference type="Proteomes" id="UP001066276"/>
    </source>
</evidence>
<dbReference type="AlphaFoldDB" id="A0AAV7VRQ4"/>
<evidence type="ECO:0000313" key="2">
    <source>
        <dbReference type="EMBL" id="KAJ1203496.1"/>
    </source>
</evidence>
<dbReference type="EMBL" id="JANPWB010000003">
    <property type="protein sequence ID" value="KAJ1203496.1"/>
    <property type="molecule type" value="Genomic_DNA"/>
</dbReference>
<sequence>MAPACPPAFRDSFCGQRSQDPEEPLGAEEDAASPQKTGLSPFTVARLQAIVHVSEHHRRHPLGEGALEADVRRAAYFLWSQNTATGTLL</sequence>
<keyword evidence="3" id="KW-1185">Reference proteome</keyword>
<comment type="caution">
    <text evidence="2">The sequence shown here is derived from an EMBL/GenBank/DDBJ whole genome shotgun (WGS) entry which is preliminary data.</text>
</comment>
<dbReference type="Proteomes" id="UP001066276">
    <property type="component" value="Chromosome 2_1"/>
</dbReference>